<dbReference type="KEGG" id="nec:KGD82_25545"/>
<keyword evidence="1" id="KW-1133">Transmembrane helix</keyword>
<accession>A0A975QJ84</accession>
<evidence type="ECO:0000313" key="3">
    <source>
        <dbReference type="Proteomes" id="UP000682416"/>
    </source>
</evidence>
<evidence type="ECO:0000313" key="2">
    <source>
        <dbReference type="EMBL" id="QVJ01386.1"/>
    </source>
</evidence>
<protein>
    <submittedName>
        <fullName evidence="2">Uncharacterized protein</fullName>
    </submittedName>
</protein>
<gene>
    <name evidence="2" type="ORF">KGD82_25545</name>
</gene>
<keyword evidence="1" id="KW-0812">Transmembrane</keyword>
<name>A0A975QJ84_9ACTN</name>
<evidence type="ECO:0000256" key="1">
    <source>
        <dbReference type="SAM" id="Phobius"/>
    </source>
</evidence>
<dbReference type="EMBL" id="CP074402">
    <property type="protein sequence ID" value="QVJ01386.1"/>
    <property type="molecule type" value="Genomic_DNA"/>
</dbReference>
<keyword evidence="3" id="KW-1185">Reference proteome</keyword>
<reference evidence="2" key="1">
    <citation type="submission" date="2021-05" db="EMBL/GenBank/DDBJ databases">
        <authorList>
            <person name="Kaiqin L."/>
            <person name="Jian G."/>
        </authorList>
    </citation>
    <scope>NUCLEOTIDE SEQUENCE</scope>
    <source>
        <strain evidence="2">HDS5</strain>
    </source>
</reference>
<keyword evidence="1" id="KW-0472">Membrane</keyword>
<sequence>MTVPSTVTDAPRRPSVPFALVLLLLAAALAHVGLSGLDQGLRAARGEGAPGVFTAADLTCVRHPGHTSCACHGSFVPDSGGAPRSVDLHAAGPGTCLVGEPVPATDAGAAHRVYGPDGSREWLFALALLGVSLAAPVGQALLWTRWLRGRSRPTPAGRPPPR</sequence>
<feature type="transmembrane region" description="Helical" evidence="1">
    <location>
        <begin position="122"/>
        <end position="143"/>
    </location>
</feature>
<proteinExistence type="predicted"/>
<dbReference type="Proteomes" id="UP000682416">
    <property type="component" value="Chromosome"/>
</dbReference>
<dbReference type="AlphaFoldDB" id="A0A975QJ84"/>
<organism evidence="2 3">
    <name type="scientific">Nocardiopsis eucommiae</name>
    <dbReference type="NCBI Taxonomy" id="2831970"/>
    <lineage>
        <taxon>Bacteria</taxon>
        <taxon>Bacillati</taxon>
        <taxon>Actinomycetota</taxon>
        <taxon>Actinomycetes</taxon>
        <taxon>Streptosporangiales</taxon>
        <taxon>Nocardiopsidaceae</taxon>
        <taxon>Nocardiopsis</taxon>
    </lineage>
</organism>